<gene>
    <name evidence="1" type="ORF">PIB30_050668</name>
</gene>
<dbReference type="EMBL" id="JASCZI010211799">
    <property type="protein sequence ID" value="MED6196798.1"/>
    <property type="molecule type" value="Genomic_DNA"/>
</dbReference>
<proteinExistence type="predicted"/>
<sequence length="210" mass="24331">MSVFYRIQFKSQRQRSYTQQLTNRSNKPLEAKKNQQSCCDRDLEVQFLDGPHKRMIFLLQEPAGGCTCKALRCLSQLEFSLGGYSLGGSWALPTSARSLRIVNRLPSRAHIMLKLTSRHVLNELERPLLTSWVYLGPCLRIGPVVDLGWYEHCPYLKLKYYEEFKYVLQVDVVPIMSRPYNLVCQLRAALPLSCWLLRNVTSLGKRDFEN</sequence>
<name>A0ABU6XIK9_9FABA</name>
<evidence type="ECO:0000313" key="2">
    <source>
        <dbReference type="Proteomes" id="UP001341840"/>
    </source>
</evidence>
<reference evidence="1 2" key="1">
    <citation type="journal article" date="2023" name="Plants (Basel)">
        <title>Bridging the Gap: Combining Genomics and Transcriptomics Approaches to Understand Stylosanthes scabra, an Orphan Legume from the Brazilian Caatinga.</title>
        <authorList>
            <person name="Ferreira-Neto J.R.C."/>
            <person name="da Silva M.D."/>
            <person name="Binneck E."/>
            <person name="de Melo N.F."/>
            <person name="da Silva R.H."/>
            <person name="de Melo A.L.T.M."/>
            <person name="Pandolfi V."/>
            <person name="Bustamante F.O."/>
            <person name="Brasileiro-Vidal A.C."/>
            <person name="Benko-Iseppon A.M."/>
        </authorList>
    </citation>
    <scope>NUCLEOTIDE SEQUENCE [LARGE SCALE GENOMIC DNA]</scope>
    <source>
        <tissue evidence="1">Leaves</tissue>
    </source>
</reference>
<evidence type="ECO:0000313" key="1">
    <source>
        <dbReference type="EMBL" id="MED6196798.1"/>
    </source>
</evidence>
<accession>A0ABU6XIK9</accession>
<dbReference type="Proteomes" id="UP001341840">
    <property type="component" value="Unassembled WGS sequence"/>
</dbReference>
<organism evidence="1 2">
    <name type="scientific">Stylosanthes scabra</name>
    <dbReference type="NCBI Taxonomy" id="79078"/>
    <lineage>
        <taxon>Eukaryota</taxon>
        <taxon>Viridiplantae</taxon>
        <taxon>Streptophyta</taxon>
        <taxon>Embryophyta</taxon>
        <taxon>Tracheophyta</taxon>
        <taxon>Spermatophyta</taxon>
        <taxon>Magnoliopsida</taxon>
        <taxon>eudicotyledons</taxon>
        <taxon>Gunneridae</taxon>
        <taxon>Pentapetalae</taxon>
        <taxon>rosids</taxon>
        <taxon>fabids</taxon>
        <taxon>Fabales</taxon>
        <taxon>Fabaceae</taxon>
        <taxon>Papilionoideae</taxon>
        <taxon>50 kb inversion clade</taxon>
        <taxon>dalbergioids sensu lato</taxon>
        <taxon>Dalbergieae</taxon>
        <taxon>Pterocarpus clade</taxon>
        <taxon>Stylosanthes</taxon>
    </lineage>
</organism>
<comment type="caution">
    <text evidence="1">The sequence shown here is derived from an EMBL/GenBank/DDBJ whole genome shotgun (WGS) entry which is preliminary data.</text>
</comment>
<keyword evidence="2" id="KW-1185">Reference proteome</keyword>
<protein>
    <submittedName>
        <fullName evidence="1">Uncharacterized protein</fullName>
    </submittedName>
</protein>